<name>A0A3S4MGD4_9ENTR</name>
<reference evidence="1 2" key="1">
    <citation type="submission" date="2018-12" db="EMBL/GenBank/DDBJ databases">
        <authorList>
            <consortium name="Pathogen Informatics"/>
        </authorList>
    </citation>
    <scope>NUCLEOTIDE SEQUENCE [LARGE SCALE GENOMIC DNA]</scope>
    <source>
        <strain evidence="1 2">NCTC11466</strain>
    </source>
</reference>
<protein>
    <submittedName>
        <fullName evidence="1">Uncharacterized protein</fullName>
    </submittedName>
</protein>
<dbReference type="AlphaFoldDB" id="A0A3S4MGD4"/>
<sequence length="70" mass="8176">MARLTKKKNKLHQQVMDLVHSDKLLTYDDKEYILLNYVGDGIGFTGAFFTPEMLSWDFIVSIPVKRTIHF</sequence>
<gene>
    <name evidence="1" type="ORF">NCTC11466_02857</name>
</gene>
<evidence type="ECO:0000313" key="2">
    <source>
        <dbReference type="Proteomes" id="UP000274122"/>
    </source>
</evidence>
<accession>A0A3S4MGD4</accession>
<dbReference type="RefSeq" id="WP_232012219.1">
    <property type="nucleotide sequence ID" value="NZ_LR134201.1"/>
</dbReference>
<keyword evidence="2" id="KW-1185">Reference proteome</keyword>
<evidence type="ECO:0000313" key="1">
    <source>
        <dbReference type="EMBL" id="VEB98809.1"/>
    </source>
</evidence>
<proteinExistence type="predicted"/>
<dbReference type="EMBL" id="LR134201">
    <property type="protein sequence ID" value="VEB98809.1"/>
    <property type="molecule type" value="Genomic_DNA"/>
</dbReference>
<dbReference type="KEGG" id="clap:NCTC11466_02857"/>
<dbReference type="Proteomes" id="UP000274122">
    <property type="component" value="Chromosome"/>
</dbReference>
<organism evidence="1 2">
    <name type="scientific">Cedecea lapagei</name>
    <dbReference type="NCBI Taxonomy" id="158823"/>
    <lineage>
        <taxon>Bacteria</taxon>
        <taxon>Pseudomonadati</taxon>
        <taxon>Pseudomonadota</taxon>
        <taxon>Gammaproteobacteria</taxon>
        <taxon>Enterobacterales</taxon>
        <taxon>Enterobacteriaceae</taxon>
        <taxon>Cedecea</taxon>
    </lineage>
</organism>